<evidence type="ECO:0000313" key="2">
    <source>
        <dbReference type="EMBL" id="MDE8563142.1"/>
    </source>
</evidence>
<dbReference type="Proteomes" id="UP001213979">
    <property type="component" value="Unassembled WGS sequence"/>
</dbReference>
<keyword evidence="3" id="KW-1185">Reference proteome</keyword>
<keyword evidence="1" id="KW-0812">Transmembrane</keyword>
<dbReference type="RefSeq" id="WP_159719607.1">
    <property type="nucleotide sequence ID" value="NZ_JAQOTG010000002.1"/>
</dbReference>
<organism evidence="2 3">
    <name type="scientific">Anoxybacteroides rupiense</name>
    <dbReference type="NCBI Taxonomy" id="311460"/>
    <lineage>
        <taxon>Bacteria</taxon>
        <taxon>Bacillati</taxon>
        <taxon>Bacillota</taxon>
        <taxon>Bacilli</taxon>
        <taxon>Bacillales</taxon>
        <taxon>Anoxybacillaceae</taxon>
        <taxon>Anoxybacteroides</taxon>
    </lineage>
</organism>
<protein>
    <submittedName>
        <fullName evidence="2">Uncharacterized protein</fullName>
    </submittedName>
</protein>
<accession>A0ABT5W1Q7</accession>
<comment type="caution">
    <text evidence="2">The sequence shown here is derived from an EMBL/GenBank/DDBJ whole genome shotgun (WGS) entry which is preliminary data.</text>
</comment>
<sequence>MVRALTGRVLFGTAGFMLVFFLSFPAHTIATTLLRSALSFIAFFVSGYVFQWMFAYISRESVQAKKKPSHSLDANELQPLTEGLTKEEAQQVAAYIRHMLHDEKDG</sequence>
<reference evidence="2 3" key="1">
    <citation type="submission" date="2023-01" db="EMBL/GenBank/DDBJ databases">
        <title>Genome-based reclassification of Anoxybacillus geothermalis as a later heterotypic synonym of Anoxybacillus rupiensis.</title>
        <authorList>
            <person name="Inan Bektas K."/>
            <person name="Canakci S."/>
            <person name="Belduz A.A."/>
            <person name="Guler H.H."/>
        </authorList>
    </citation>
    <scope>NUCLEOTIDE SEQUENCE [LARGE SCALE GENOMIC DNA]</scope>
    <source>
        <strain evidence="2 3">DSM 17127</strain>
    </source>
</reference>
<feature type="transmembrane region" description="Helical" evidence="1">
    <location>
        <begin position="38"/>
        <end position="57"/>
    </location>
</feature>
<evidence type="ECO:0000313" key="3">
    <source>
        <dbReference type="Proteomes" id="UP001213979"/>
    </source>
</evidence>
<proteinExistence type="predicted"/>
<name>A0ABT5W1Q7_9BACL</name>
<keyword evidence="1" id="KW-1133">Transmembrane helix</keyword>
<dbReference type="EMBL" id="JAQOTG010000002">
    <property type="protein sequence ID" value="MDE8563142.1"/>
    <property type="molecule type" value="Genomic_DNA"/>
</dbReference>
<evidence type="ECO:0000256" key="1">
    <source>
        <dbReference type="SAM" id="Phobius"/>
    </source>
</evidence>
<gene>
    <name evidence="2" type="ORF">PNH38_04485</name>
</gene>
<keyword evidence="1" id="KW-0472">Membrane</keyword>